<dbReference type="NCBIfam" id="TIGR01727">
    <property type="entry name" value="oligo_HPY"/>
    <property type="match status" value="1"/>
</dbReference>
<dbReference type="PROSITE" id="PS00211">
    <property type="entry name" value="ABC_TRANSPORTER_1"/>
    <property type="match status" value="2"/>
</dbReference>
<feature type="domain" description="ABC transporter" evidence="11">
    <location>
        <begin position="5"/>
        <end position="253"/>
    </location>
</feature>
<evidence type="ECO:0000256" key="1">
    <source>
        <dbReference type="ARBA" id="ARBA00004417"/>
    </source>
</evidence>
<evidence type="ECO:0000256" key="8">
    <source>
        <dbReference type="ARBA" id="ARBA00022967"/>
    </source>
</evidence>
<evidence type="ECO:0000259" key="11">
    <source>
        <dbReference type="PROSITE" id="PS50893"/>
    </source>
</evidence>
<accession>A0A7W6P9Q7</accession>
<evidence type="ECO:0000313" key="12">
    <source>
        <dbReference type="EMBL" id="MBB4122065.1"/>
    </source>
</evidence>
<evidence type="ECO:0000256" key="10">
    <source>
        <dbReference type="SAM" id="MobiDB-lite"/>
    </source>
</evidence>
<keyword evidence="4" id="KW-1003">Cell membrane</keyword>
<dbReference type="GO" id="GO:0055085">
    <property type="term" value="P:transmembrane transport"/>
    <property type="evidence" value="ECO:0007669"/>
    <property type="project" value="UniProtKB-ARBA"/>
</dbReference>
<evidence type="ECO:0000256" key="7">
    <source>
        <dbReference type="ARBA" id="ARBA00022840"/>
    </source>
</evidence>
<keyword evidence="13" id="KW-1185">Reference proteome</keyword>
<evidence type="ECO:0000256" key="9">
    <source>
        <dbReference type="ARBA" id="ARBA00023136"/>
    </source>
</evidence>
<dbReference type="PANTHER" id="PTHR43297">
    <property type="entry name" value="OLIGOPEPTIDE TRANSPORT ATP-BINDING PROTEIN APPD"/>
    <property type="match status" value="1"/>
</dbReference>
<dbReference type="CDD" id="cd03257">
    <property type="entry name" value="ABC_NikE_OppD_transporters"/>
    <property type="match status" value="2"/>
</dbReference>
<dbReference type="AlphaFoldDB" id="A0A7W6P9Q7"/>
<keyword evidence="3" id="KW-0813">Transport</keyword>
<dbReference type="InterPro" id="IPR003593">
    <property type="entry name" value="AAA+_ATPase"/>
</dbReference>
<dbReference type="FunFam" id="3.40.50.300:FF:000016">
    <property type="entry name" value="Oligopeptide ABC transporter ATP-binding component"/>
    <property type="match status" value="2"/>
</dbReference>
<dbReference type="GO" id="GO:0016887">
    <property type="term" value="F:ATP hydrolysis activity"/>
    <property type="evidence" value="ECO:0007669"/>
    <property type="project" value="InterPro"/>
</dbReference>
<evidence type="ECO:0000256" key="6">
    <source>
        <dbReference type="ARBA" id="ARBA00022741"/>
    </source>
</evidence>
<dbReference type="InterPro" id="IPR050388">
    <property type="entry name" value="ABC_Ni/Peptide_Import"/>
</dbReference>
<dbReference type="PANTHER" id="PTHR43297:SF14">
    <property type="entry name" value="ATPASE AAA-TYPE CORE DOMAIN-CONTAINING PROTEIN"/>
    <property type="match status" value="1"/>
</dbReference>
<keyword evidence="6" id="KW-0547">Nucleotide-binding</keyword>
<feature type="region of interest" description="Disordered" evidence="10">
    <location>
        <begin position="317"/>
        <end position="336"/>
    </location>
</feature>
<protein>
    <submittedName>
        <fullName evidence="12">Peptide/nickel transport system ATP-binding protein</fullName>
    </submittedName>
</protein>
<dbReference type="PROSITE" id="PS50893">
    <property type="entry name" value="ABC_TRANSPORTER_2"/>
    <property type="match status" value="2"/>
</dbReference>
<dbReference type="NCBIfam" id="NF008453">
    <property type="entry name" value="PRK11308.1"/>
    <property type="match status" value="2"/>
</dbReference>
<dbReference type="Proteomes" id="UP000530571">
    <property type="component" value="Unassembled WGS sequence"/>
</dbReference>
<keyword evidence="7 12" id="KW-0067">ATP-binding</keyword>
<dbReference type="Pfam" id="PF08352">
    <property type="entry name" value="oligo_HPY"/>
    <property type="match status" value="2"/>
</dbReference>
<dbReference type="RefSeq" id="WP_183485612.1">
    <property type="nucleotide sequence ID" value="NZ_JACIDZ010000005.1"/>
</dbReference>
<dbReference type="Pfam" id="PF00005">
    <property type="entry name" value="ABC_tran"/>
    <property type="match status" value="2"/>
</dbReference>
<dbReference type="InterPro" id="IPR027417">
    <property type="entry name" value="P-loop_NTPase"/>
</dbReference>
<dbReference type="EMBL" id="JACIDZ010000005">
    <property type="protein sequence ID" value="MBB4122065.1"/>
    <property type="molecule type" value="Genomic_DNA"/>
</dbReference>
<evidence type="ECO:0000313" key="13">
    <source>
        <dbReference type="Proteomes" id="UP000530571"/>
    </source>
</evidence>
<gene>
    <name evidence="12" type="ORF">GGR30_001991</name>
</gene>
<comment type="subcellular location">
    <subcellularLocation>
        <location evidence="1">Cell inner membrane</location>
        <topology evidence="1">Peripheral membrane protein</topology>
    </subcellularLocation>
</comment>
<dbReference type="SUPFAM" id="SSF52540">
    <property type="entry name" value="P-loop containing nucleoside triphosphate hydrolases"/>
    <property type="match status" value="2"/>
</dbReference>
<evidence type="ECO:0000256" key="3">
    <source>
        <dbReference type="ARBA" id="ARBA00022448"/>
    </source>
</evidence>
<dbReference type="InterPro" id="IPR003439">
    <property type="entry name" value="ABC_transporter-like_ATP-bd"/>
</dbReference>
<comment type="similarity">
    <text evidence="2">Belongs to the ABC transporter superfamily.</text>
</comment>
<feature type="domain" description="ABC transporter" evidence="11">
    <location>
        <begin position="346"/>
        <end position="595"/>
    </location>
</feature>
<dbReference type="GO" id="GO:0005524">
    <property type="term" value="F:ATP binding"/>
    <property type="evidence" value="ECO:0007669"/>
    <property type="project" value="UniProtKB-KW"/>
</dbReference>
<keyword evidence="9" id="KW-0472">Membrane</keyword>
<dbReference type="SMART" id="SM00382">
    <property type="entry name" value="AAA"/>
    <property type="match status" value="2"/>
</dbReference>
<reference evidence="12 13" key="1">
    <citation type="submission" date="2020-08" db="EMBL/GenBank/DDBJ databases">
        <title>Genomic Encyclopedia of Type Strains, Phase IV (KMG-IV): sequencing the most valuable type-strain genomes for metagenomic binning, comparative biology and taxonomic classification.</title>
        <authorList>
            <person name="Goeker M."/>
        </authorList>
    </citation>
    <scope>NUCLEOTIDE SEQUENCE [LARGE SCALE GENOMIC DNA]</scope>
    <source>
        <strain evidence="12 13">DSM 28101</strain>
    </source>
</reference>
<evidence type="ECO:0000256" key="5">
    <source>
        <dbReference type="ARBA" id="ARBA00022519"/>
    </source>
</evidence>
<dbReference type="Gene3D" id="3.40.50.300">
    <property type="entry name" value="P-loop containing nucleotide triphosphate hydrolases"/>
    <property type="match status" value="2"/>
</dbReference>
<keyword evidence="8" id="KW-1278">Translocase</keyword>
<evidence type="ECO:0000256" key="2">
    <source>
        <dbReference type="ARBA" id="ARBA00005417"/>
    </source>
</evidence>
<dbReference type="GO" id="GO:0015833">
    <property type="term" value="P:peptide transport"/>
    <property type="evidence" value="ECO:0007669"/>
    <property type="project" value="InterPro"/>
</dbReference>
<dbReference type="GO" id="GO:0005886">
    <property type="term" value="C:plasma membrane"/>
    <property type="evidence" value="ECO:0007669"/>
    <property type="project" value="UniProtKB-SubCell"/>
</dbReference>
<dbReference type="NCBIfam" id="NF007739">
    <property type="entry name" value="PRK10419.1"/>
    <property type="match status" value="2"/>
</dbReference>
<proteinExistence type="inferred from homology"/>
<comment type="caution">
    <text evidence="12">The sequence shown here is derived from an EMBL/GenBank/DDBJ whole genome shotgun (WGS) entry which is preliminary data.</text>
</comment>
<feature type="compositionally biased region" description="Polar residues" evidence="10">
    <location>
        <begin position="323"/>
        <end position="332"/>
    </location>
</feature>
<keyword evidence="5" id="KW-0997">Cell inner membrane</keyword>
<organism evidence="12 13">
    <name type="scientific">Martelella radicis</name>
    <dbReference type="NCBI Taxonomy" id="1397476"/>
    <lineage>
        <taxon>Bacteria</taxon>
        <taxon>Pseudomonadati</taxon>
        <taxon>Pseudomonadota</taxon>
        <taxon>Alphaproteobacteria</taxon>
        <taxon>Hyphomicrobiales</taxon>
        <taxon>Aurantimonadaceae</taxon>
        <taxon>Martelella</taxon>
    </lineage>
</organism>
<evidence type="ECO:0000256" key="4">
    <source>
        <dbReference type="ARBA" id="ARBA00022475"/>
    </source>
</evidence>
<sequence>MTSILDIRDLTVEIPTEDGIVHAVNKVSFRVEKGTLFGIAGESGSGKSVLTQAIMGFLPNAEISGQAVFEDENLLAVSHRRLRALRGSRIGMIFQDPLSSLHPYYTIGAQIAEMVHAHERVSRKAARARVVDMLSRVGIRDAEQRFDDYPHQFSGGMRQRVMIAMALILNPPLIIADEPTTALDVTVQAQIIALLDEMRRERGTTVIMITHDLSLLSSIADKVMVMYAGNRMEIGPSATLFSAPVHPYTAGLLNSSPAKYTPGSMIEPITGRPPSLLSPPKGCVFRQRCAKAMDICIRVPPLRLFDDGTEALCWKEGEDRTEPATSSLSRETATAGPIARDRTKMIEAVNVHLSYETGGGMRGVPKTLDVLKGIDLTLFKGETLGLVGESGCGKSTLARVLAGLVPASSGDVVVEGQMLDSLTHDDWRAMRKRIQLVFQDPFGSLNPRRRVSSIIGDPFRIHKVCSGAERKHRVQALMERVGLNPEHYNRYPSEFSGGQRQRIGIARALALHPDIIIFDEPVSALDVSIQAQILNLMRSLQQEMDLTFLFISHDLSVVRHVCDRIAVMNKGRIVELGAAEDIYAAPRDPYTRELMAASLHEISAEALPARRLIDSIGGEVA</sequence>
<dbReference type="InterPro" id="IPR013563">
    <property type="entry name" value="Oligopep_ABC_C"/>
</dbReference>
<dbReference type="InterPro" id="IPR017871">
    <property type="entry name" value="ABC_transporter-like_CS"/>
</dbReference>
<name>A0A7W6P9Q7_9HYPH</name>